<feature type="region of interest" description="Disordered" evidence="24">
    <location>
        <begin position="483"/>
        <end position="557"/>
    </location>
</feature>
<evidence type="ECO:0000256" key="6">
    <source>
        <dbReference type="ARBA" id="ARBA00009862"/>
    </source>
</evidence>
<evidence type="ECO:0000256" key="15">
    <source>
        <dbReference type="ARBA" id="ARBA00023004"/>
    </source>
</evidence>
<evidence type="ECO:0000256" key="25">
    <source>
        <dbReference type="SAM" id="Phobius"/>
    </source>
</evidence>
<dbReference type="eggNOG" id="KOG1341">
    <property type="taxonomic scope" value="Eukaryota"/>
</dbReference>
<dbReference type="SFLD" id="SFLDG01067">
    <property type="entry name" value="SPASM/twitch_domain_containing"/>
    <property type="match status" value="1"/>
</dbReference>
<gene>
    <name evidence="27" type="ORF">OAory_01004840</name>
</gene>
<dbReference type="GO" id="GO:0061799">
    <property type="term" value="F:cyclic pyranopterin monophosphate synthase activity"/>
    <property type="evidence" value="ECO:0007669"/>
    <property type="project" value="UniProtKB-EC"/>
</dbReference>
<keyword evidence="11" id="KW-0479">Metal-binding</keyword>
<comment type="catalytic activity">
    <reaction evidence="1">
        <text>(8S)-3',8-cyclo-7,8-dihydroguanosine 5'-triphosphate = cyclic pyranopterin phosphate + diphosphate</text>
        <dbReference type="Rhea" id="RHEA:49580"/>
        <dbReference type="ChEBI" id="CHEBI:33019"/>
        <dbReference type="ChEBI" id="CHEBI:59648"/>
        <dbReference type="ChEBI" id="CHEBI:131766"/>
        <dbReference type="EC" id="4.6.1.17"/>
    </reaction>
</comment>
<keyword evidence="16" id="KW-0411">Iron-sulfur</keyword>
<keyword evidence="19" id="KW-0342">GTP-binding</keyword>
<feature type="domain" description="Radical SAM core" evidence="26">
    <location>
        <begin position="92"/>
        <end position="319"/>
    </location>
</feature>
<name>A0A1S9DUJ4_ASPOZ</name>
<keyword evidence="9" id="KW-0949">S-adenosyl-L-methionine</keyword>
<proteinExistence type="inferred from homology"/>
<keyword evidence="20 25" id="KW-0472">Membrane</keyword>
<dbReference type="Pfam" id="PF02386">
    <property type="entry name" value="TrkH"/>
    <property type="match status" value="1"/>
</dbReference>
<dbReference type="EMBL" id="MKZY01000002">
    <property type="protein sequence ID" value="OOO12735.1"/>
    <property type="molecule type" value="Genomic_DNA"/>
</dbReference>
<dbReference type="InterPro" id="IPR047594">
    <property type="entry name" value="MoaC_bact/euk"/>
</dbReference>
<keyword evidence="15" id="KW-0408">Iron</keyword>
<comment type="similarity">
    <text evidence="6">In the N-terminal section; belongs to the radical SAM superfamily. MoaA family.</text>
</comment>
<keyword evidence="21" id="KW-0501">Molybdenum cofactor biosynthesis</keyword>
<keyword evidence="18" id="KW-0496">Mitochondrion</keyword>
<evidence type="ECO:0000256" key="5">
    <source>
        <dbReference type="ARBA" id="ARBA00008484"/>
    </source>
</evidence>
<evidence type="ECO:0000256" key="23">
    <source>
        <dbReference type="ARBA" id="ARBA00048697"/>
    </source>
</evidence>
<feature type="transmembrane region" description="Helical" evidence="25">
    <location>
        <begin position="770"/>
        <end position="791"/>
    </location>
</feature>
<keyword evidence="7" id="KW-0813">Transport</keyword>
<dbReference type="InterPro" id="IPR013785">
    <property type="entry name" value="Aldolase_TIM"/>
</dbReference>
<dbReference type="PROSITE" id="PS01305">
    <property type="entry name" value="MOAA_NIFB_PQQE"/>
    <property type="match status" value="1"/>
</dbReference>
<dbReference type="SFLD" id="SFLDS00029">
    <property type="entry name" value="Radical_SAM"/>
    <property type="match status" value="1"/>
</dbReference>
<evidence type="ECO:0000256" key="17">
    <source>
        <dbReference type="ARBA" id="ARBA00023065"/>
    </source>
</evidence>
<dbReference type="GO" id="GO:0008324">
    <property type="term" value="F:monoatomic cation transmembrane transporter activity"/>
    <property type="evidence" value="ECO:0007669"/>
    <property type="project" value="InterPro"/>
</dbReference>
<dbReference type="PANTHER" id="PTHR22960:SF0">
    <property type="entry name" value="MOLYBDENUM COFACTOR BIOSYNTHESIS PROTEIN 1"/>
    <property type="match status" value="1"/>
</dbReference>
<evidence type="ECO:0000256" key="3">
    <source>
        <dbReference type="ARBA" id="ARBA00004141"/>
    </source>
</evidence>
<evidence type="ECO:0000256" key="20">
    <source>
        <dbReference type="ARBA" id="ARBA00023136"/>
    </source>
</evidence>
<dbReference type="GO" id="GO:0046872">
    <property type="term" value="F:metal ion binding"/>
    <property type="evidence" value="ECO:0007669"/>
    <property type="project" value="UniProtKB-KW"/>
</dbReference>
<keyword evidence="8" id="KW-0004">4Fe-4S</keyword>
<comment type="pathway">
    <text evidence="4">Cofactor biosynthesis; molybdopterin biosynthesis.</text>
</comment>
<comment type="caution">
    <text evidence="27">The sequence shown here is derived from an EMBL/GenBank/DDBJ whole genome shotgun (WGS) entry which is preliminary data.</text>
</comment>
<feature type="transmembrane region" description="Helical" evidence="25">
    <location>
        <begin position="1166"/>
        <end position="1186"/>
    </location>
</feature>
<dbReference type="VEuPathDB" id="FungiDB:AO090005001071"/>
<organism evidence="27 28">
    <name type="scientific">Aspergillus oryzae</name>
    <name type="common">Yellow koji mold</name>
    <dbReference type="NCBI Taxonomy" id="5062"/>
    <lineage>
        <taxon>Eukaryota</taxon>
        <taxon>Fungi</taxon>
        <taxon>Dikarya</taxon>
        <taxon>Ascomycota</taxon>
        <taxon>Pezizomycotina</taxon>
        <taxon>Eurotiomycetes</taxon>
        <taxon>Eurotiomycetidae</taxon>
        <taxon>Eurotiales</taxon>
        <taxon>Aspergillaceae</taxon>
        <taxon>Aspergillus</taxon>
        <taxon>Aspergillus subgen. Circumdati</taxon>
    </lineage>
</organism>
<dbReference type="OrthoDB" id="9999863at2759"/>
<evidence type="ECO:0000256" key="14">
    <source>
        <dbReference type="ARBA" id="ARBA00022989"/>
    </source>
</evidence>
<evidence type="ECO:0000256" key="16">
    <source>
        <dbReference type="ARBA" id="ARBA00023014"/>
    </source>
</evidence>
<dbReference type="SUPFAM" id="SSF55040">
    <property type="entry name" value="Molybdenum cofactor biosynthesis protein C, MoaC"/>
    <property type="match status" value="1"/>
</dbReference>
<evidence type="ECO:0000256" key="8">
    <source>
        <dbReference type="ARBA" id="ARBA00022485"/>
    </source>
</evidence>
<dbReference type="InterPro" id="IPR050105">
    <property type="entry name" value="MoCo_biosynth_MoaA/MoaC"/>
</dbReference>
<dbReference type="CDD" id="cd01420">
    <property type="entry name" value="MoaC_PE"/>
    <property type="match status" value="1"/>
</dbReference>
<evidence type="ECO:0000256" key="2">
    <source>
        <dbReference type="ARBA" id="ARBA00001966"/>
    </source>
</evidence>
<evidence type="ECO:0000313" key="27">
    <source>
        <dbReference type="EMBL" id="OOO12735.1"/>
    </source>
</evidence>
<comment type="catalytic activity">
    <reaction evidence="23">
        <text>GTP + AH2 + S-adenosyl-L-methionine = (8S)-3',8-cyclo-7,8-dihydroguanosine 5'-triphosphate + 5'-deoxyadenosine + L-methionine + A + H(+)</text>
        <dbReference type="Rhea" id="RHEA:49576"/>
        <dbReference type="ChEBI" id="CHEBI:13193"/>
        <dbReference type="ChEBI" id="CHEBI:15378"/>
        <dbReference type="ChEBI" id="CHEBI:17319"/>
        <dbReference type="ChEBI" id="CHEBI:17499"/>
        <dbReference type="ChEBI" id="CHEBI:37565"/>
        <dbReference type="ChEBI" id="CHEBI:57844"/>
        <dbReference type="ChEBI" id="CHEBI:59789"/>
        <dbReference type="ChEBI" id="CHEBI:131766"/>
        <dbReference type="EC" id="4.1.99.22"/>
    </reaction>
</comment>
<evidence type="ECO:0000256" key="22">
    <source>
        <dbReference type="ARBA" id="ARBA00023239"/>
    </source>
</evidence>
<dbReference type="NCBIfam" id="TIGR00581">
    <property type="entry name" value="moaC"/>
    <property type="match status" value="1"/>
</dbReference>
<evidence type="ECO:0000256" key="10">
    <source>
        <dbReference type="ARBA" id="ARBA00022692"/>
    </source>
</evidence>
<dbReference type="SFLD" id="SFLDG01383">
    <property type="entry name" value="cyclic_pyranopterin_phosphate"/>
    <property type="match status" value="1"/>
</dbReference>
<keyword evidence="22" id="KW-0456">Lyase</keyword>
<dbReference type="InterPro" id="IPR010505">
    <property type="entry name" value="MoaA_twitch"/>
</dbReference>
<dbReference type="InterPro" id="IPR036522">
    <property type="entry name" value="MoaC_sf"/>
</dbReference>
<dbReference type="InterPro" id="IPR003445">
    <property type="entry name" value="Cat_transpt"/>
</dbReference>
<evidence type="ECO:0000256" key="4">
    <source>
        <dbReference type="ARBA" id="ARBA00005046"/>
    </source>
</evidence>
<feature type="region of interest" description="Disordered" evidence="24">
    <location>
        <begin position="32"/>
        <end position="76"/>
    </location>
</feature>
<dbReference type="GO" id="GO:0005525">
    <property type="term" value="F:GTP binding"/>
    <property type="evidence" value="ECO:0007669"/>
    <property type="project" value="UniProtKB-KW"/>
</dbReference>
<evidence type="ECO:0000256" key="1">
    <source>
        <dbReference type="ARBA" id="ARBA00001637"/>
    </source>
</evidence>
<dbReference type="SMART" id="SM00729">
    <property type="entry name" value="Elp3"/>
    <property type="match status" value="1"/>
</dbReference>
<keyword evidence="17" id="KW-0406">Ion transport</keyword>
<dbReference type="HAMAP" id="MF_01225_B">
    <property type="entry name" value="MoaA_B"/>
    <property type="match status" value="1"/>
</dbReference>
<dbReference type="PROSITE" id="PS51918">
    <property type="entry name" value="RADICAL_SAM"/>
    <property type="match status" value="1"/>
</dbReference>
<evidence type="ECO:0000256" key="21">
    <source>
        <dbReference type="ARBA" id="ARBA00023150"/>
    </source>
</evidence>
<dbReference type="InterPro" id="IPR002820">
    <property type="entry name" value="Mopterin_CF_biosynth-C_dom"/>
</dbReference>
<protein>
    <submittedName>
        <fullName evidence="27">Molybdenum cofactor biosynthesis protein A</fullName>
    </submittedName>
</protein>
<feature type="compositionally biased region" description="Polar residues" evidence="24">
    <location>
        <begin position="62"/>
        <end position="72"/>
    </location>
</feature>
<dbReference type="InterPro" id="IPR058240">
    <property type="entry name" value="rSAM_sf"/>
</dbReference>
<dbReference type="Pfam" id="PF04055">
    <property type="entry name" value="Radical_SAM"/>
    <property type="match status" value="1"/>
</dbReference>
<sequence length="1376" mass="153431">MTGFLLSRRGLTSSLPSLRRYPRTYLRQIGSGRNKAASQYSTASSPAENGKNDTKPLPATYFPNSETSTQKPSPRWTALKTAKPFSDFLTDTFNRQHDYLRISITERCNLRCVYCMPEEGIELSPPARLLTSPEIVYLSSLFVSQGVTKIRLTGGEPTVRKDIVPLMQSIGDLRRNGLRELCLTTNGISLHRKLEPMVEAGLTGVNLSLDTLDPFQFQIMTRRKGFDAVMKSIDKILELNKMGAGIKLKVNCVVMRGVNDREIIPFVEMGRDSPIEVRFIEYMPFDGNRWNQKKMLSYQEMLTVIREKYPTLEKVVDHKNDTSKTYRVPGFQGRVGFITSMTHNFCGTCNRLRITSDGNLKVCLFGNAEVSLRDTIRKANNGEPIDEATMNKLQLLEAADKAARINEEGGLVDERERELLEIIGMAVKRKKAKHAGMGELENMKNRPMILIGGWDFFSFQWYSNGWWLSCHNGPMRTLTGSEQSRKWATSAGKRPWSSIPRHLLQSSSPHPGQVRYYHGDGRNVSSETEPSDLKRQGTATSLPTDSDPDLPHLNTSQNVHMTKISQKAVTERSATATCLVRFSKSRPWELLREGRGTRKGDVFSVARIAGIMAAKQTPDIIPLCHPGIGITGVEVDVTLVDPLPSPKDTDPSLKYGAMCVMATVSCLGRTGVEMEAMTATMGAALTVYDMLKAVDKGMVVDGVKLLEKKGGKSGHWIREEQVDPIVIFWGASNPLRSVSYADALFMCVSAITGAGLNTVDLSSLNTFQQAILFALLMLGHAILISITVLFVRKRAFESKFKGISNRLAQYRESRPTSDLNVPLDEADFKVVNVQPSNMNAGHGDKAPGMTEVSPVENSTDLTSDDHIHWAEDDQITIGARRRSHHQSHRVFPMVGVGARPDLNNHPKDAIPNLPLREESDILRLKGIIQGTQKYFASRGFISRNSQFYGLTPDERERLGGVEYKAVSFLAVIVAVYWLMFLIIGMIGVGGWLEANHPDISRENGLSPFWTGAFFAVSAFVNSGMSLLDANMTALQKNVYPLLTMGLLILAGNTLYPCFLRFIIWSMRCMIPDQPAWKTWEVTLDFILDHPRRVYTNLFPRRHTWYLLGTIIVLNAIDWAGFEILAIGNQEIEQLPPGYRVLDGLFQALAVRSGGFYVVTISGLRQGLLVLYVLMMYVSAFPVLVTMRNTNVYEERSLGIYAHDDPESESEGQAKPGLFMSLVRHHLLGRQDVPSAEVSRSYFVHQQLRSQLSHDIWWIALAVLFISIAESPNFNRDPVSYSTFNIIFEVVSAYGCVGVSVGIPGRNSSFCSGWHTISKLILAAVALRGRHRGLPVAIDQAVMLPNDSLAWAEEEDAALRREKTRAWGVDKMPVGAV</sequence>
<dbReference type="SFLD" id="SFLDG01386">
    <property type="entry name" value="main_SPASM_domain-containing"/>
    <property type="match status" value="1"/>
</dbReference>
<comment type="cofactor">
    <cofactor evidence="2">
        <name>[4Fe-4S] cluster</name>
        <dbReference type="ChEBI" id="CHEBI:49883"/>
    </cofactor>
</comment>
<accession>A0A1S9DUJ4</accession>
<dbReference type="NCBIfam" id="TIGR02666">
    <property type="entry name" value="moaA"/>
    <property type="match status" value="1"/>
</dbReference>
<dbReference type="VEuPathDB" id="FungiDB:AO090005001069"/>
<dbReference type="UniPathway" id="UPA00344"/>
<feature type="compositionally biased region" description="Polar residues" evidence="24">
    <location>
        <begin position="36"/>
        <end position="47"/>
    </location>
</feature>
<dbReference type="Gene3D" id="3.20.20.70">
    <property type="entry name" value="Aldolase class I"/>
    <property type="match status" value="1"/>
</dbReference>
<dbReference type="GO" id="GO:0016020">
    <property type="term" value="C:membrane"/>
    <property type="evidence" value="ECO:0007669"/>
    <property type="project" value="UniProtKB-SubCell"/>
</dbReference>
<dbReference type="InterPro" id="IPR000385">
    <property type="entry name" value="MoaA_NifB_PqqE_Fe-S-bd_CS"/>
</dbReference>
<feature type="transmembrane region" description="Helical" evidence="25">
    <location>
        <begin position="965"/>
        <end position="988"/>
    </location>
</feature>
<keyword evidence="12" id="KW-0547">Nucleotide-binding</keyword>
<dbReference type="GO" id="GO:0030001">
    <property type="term" value="P:metal ion transport"/>
    <property type="evidence" value="ECO:0007669"/>
    <property type="project" value="UniProtKB-ARBA"/>
</dbReference>
<dbReference type="GO" id="GO:0006777">
    <property type="term" value="P:Mo-molybdopterin cofactor biosynthetic process"/>
    <property type="evidence" value="ECO:0007669"/>
    <property type="project" value="UniProtKB-KW"/>
</dbReference>
<comment type="subcellular location">
    <subcellularLocation>
        <location evidence="3">Membrane</location>
        <topology evidence="3">Multi-pass membrane protein</topology>
    </subcellularLocation>
</comment>
<reference evidence="27 28" key="1">
    <citation type="submission" date="2016-10" db="EMBL/GenBank/DDBJ databases">
        <title>Genome sequencing of Aspergillus oryzae BCC7051.</title>
        <authorList>
            <person name="Thammarongtham C."/>
            <person name="Vorapreeda T."/>
            <person name="Nookaew I."/>
            <person name="Srisuk T."/>
            <person name="Land M."/>
            <person name="Jeennor S."/>
            <person name="Laoteng K."/>
        </authorList>
    </citation>
    <scope>NUCLEOTIDE SEQUENCE [LARGE SCALE GENOMIC DNA]</scope>
    <source>
        <strain evidence="27 28">BCC7051</strain>
    </source>
</reference>
<dbReference type="Proteomes" id="UP000190312">
    <property type="component" value="Unassembled WGS sequence"/>
</dbReference>
<evidence type="ECO:0000256" key="9">
    <source>
        <dbReference type="ARBA" id="ARBA00022691"/>
    </source>
</evidence>
<dbReference type="CDD" id="cd21117">
    <property type="entry name" value="Twitch_MoaA"/>
    <property type="match status" value="1"/>
</dbReference>
<feature type="transmembrane region" description="Helical" evidence="25">
    <location>
        <begin position="1039"/>
        <end position="1063"/>
    </location>
</feature>
<dbReference type="InterPro" id="IPR023045">
    <property type="entry name" value="MoaC"/>
</dbReference>
<keyword evidence="13" id="KW-0809">Transit peptide</keyword>
<evidence type="ECO:0000313" key="28">
    <source>
        <dbReference type="Proteomes" id="UP000190312"/>
    </source>
</evidence>
<evidence type="ECO:0000256" key="18">
    <source>
        <dbReference type="ARBA" id="ARBA00023128"/>
    </source>
</evidence>
<evidence type="ECO:0000256" key="13">
    <source>
        <dbReference type="ARBA" id="ARBA00022946"/>
    </source>
</evidence>
<keyword evidence="10 25" id="KW-0812">Transmembrane</keyword>
<evidence type="ECO:0000256" key="12">
    <source>
        <dbReference type="ARBA" id="ARBA00022741"/>
    </source>
</evidence>
<dbReference type="InterPro" id="IPR013483">
    <property type="entry name" value="MoaA"/>
</dbReference>
<dbReference type="GO" id="GO:0051539">
    <property type="term" value="F:4 iron, 4 sulfur cluster binding"/>
    <property type="evidence" value="ECO:0007669"/>
    <property type="project" value="UniProtKB-KW"/>
</dbReference>
<feature type="region of interest" description="Disordered" evidence="24">
    <location>
        <begin position="838"/>
        <end position="862"/>
    </location>
</feature>
<dbReference type="InterPro" id="IPR007197">
    <property type="entry name" value="rSAM"/>
</dbReference>
<evidence type="ECO:0000256" key="24">
    <source>
        <dbReference type="SAM" id="MobiDB-lite"/>
    </source>
</evidence>
<dbReference type="SUPFAM" id="SSF102114">
    <property type="entry name" value="Radical SAM enzymes"/>
    <property type="match status" value="1"/>
</dbReference>
<evidence type="ECO:0000256" key="11">
    <source>
        <dbReference type="ARBA" id="ARBA00022723"/>
    </source>
</evidence>
<dbReference type="InterPro" id="IPR006638">
    <property type="entry name" value="Elp3/MiaA/NifB-like_rSAM"/>
</dbReference>
<comment type="similarity">
    <text evidence="5">In the C-terminal section; belongs to the MoaC family.</text>
</comment>
<keyword evidence="14 25" id="KW-1133">Transmembrane helix</keyword>
<dbReference type="PANTHER" id="PTHR22960">
    <property type="entry name" value="MOLYBDOPTERIN COFACTOR SYNTHESIS PROTEIN A"/>
    <property type="match status" value="1"/>
</dbReference>
<evidence type="ECO:0000256" key="7">
    <source>
        <dbReference type="ARBA" id="ARBA00022448"/>
    </source>
</evidence>
<dbReference type="Pfam" id="PF06463">
    <property type="entry name" value="Mob_synth_C"/>
    <property type="match status" value="1"/>
</dbReference>
<dbReference type="CDD" id="cd01335">
    <property type="entry name" value="Radical_SAM"/>
    <property type="match status" value="1"/>
</dbReference>
<dbReference type="InterPro" id="IPR040064">
    <property type="entry name" value="MoaA-like"/>
</dbReference>
<dbReference type="Pfam" id="PF01967">
    <property type="entry name" value="MoaC"/>
    <property type="match status" value="1"/>
</dbReference>
<dbReference type="Gene3D" id="3.30.70.640">
    <property type="entry name" value="Molybdopterin cofactor biosynthesis C (MoaC) domain"/>
    <property type="match status" value="1"/>
</dbReference>
<feature type="transmembrane region" description="Helical" evidence="25">
    <location>
        <begin position="1104"/>
        <end position="1126"/>
    </location>
</feature>
<dbReference type="GO" id="GO:0061798">
    <property type="term" value="F:GTP 3',8'-cyclase activity"/>
    <property type="evidence" value="ECO:0007669"/>
    <property type="project" value="UniProtKB-EC"/>
</dbReference>
<dbReference type="NCBIfam" id="NF006870">
    <property type="entry name" value="PRK09364.1"/>
    <property type="match status" value="1"/>
</dbReference>
<evidence type="ECO:0000259" key="26">
    <source>
        <dbReference type="PROSITE" id="PS51918"/>
    </source>
</evidence>
<evidence type="ECO:0000256" key="19">
    <source>
        <dbReference type="ARBA" id="ARBA00023134"/>
    </source>
</evidence>